<feature type="transmembrane region" description="Helical" evidence="1">
    <location>
        <begin position="206"/>
        <end position="231"/>
    </location>
</feature>
<proteinExistence type="predicted"/>
<dbReference type="PaxDb" id="584708-Apau_1730"/>
<dbReference type="PANTHER" id="PTHR41771:SF1">
    <property type="entry name" value="MEMBRANE PROTEIN"/>
    <property type="match status" value="1"/>
</dbReference>
<feature type="transmembrane region" description="Helical" evidence="1">
    <location>
        <begin position="347"/>
        <end position="373"/>
    </location>
</feature>
<sequence>MKRFEGSSRRRHVLLALLLALLSLGLWWMPTGFERPDLNAAPRAQARVLETDDSRVFRFGIVREGVQELRLRILGGPFRGQEVEASNQLQGKMELDKLFRPGDRVLTVLDVEGDRILHATAVDHYRLDTEGLLLGLFTLLLVAFAGWTGLSALLSFVFSVLVIWKVMLPGFLRGYDPLAVAVGVVVLLTGAIIFLVAGVGRKGVTAFLGALAGLGLTCLLSVLFGGAFRIHGAVKPFAETLLYCGYPNLDLGRVFLSGIFIASSGAVMDLAMDIAAAMHELRERRPDLSMREAVASGFAVGRSVIGTMTTTLLLAYSGGYSTMLLVFLAQGTPVVNVLNLQYVAAEILHTLVGSFGLVAVAPLTALLGGWVYFRHPAASCRRTQRVPAGEES</sequence>
<evidence type="ECO:0000313" key="3">
    <source>
        <dbReference type="Proteomes" id="UP000005096"/>
    </source>
</evidence>
<accession>E3CV61</accession>
<dbReference type="AlphaFoldDB" id="E3CV61"/>
<dbReference type="HOGENOM" id="CLU_028166_4_0_0"/>
<keyword evidence="1" id="KW-0812">Transmembrane</keyword>
<dbReference type="InterPro" id="IPR012507">
    <property type="entry name" value="YibE_F"/>
</dbReference>
<name>E3CV61_9BACT</name>
<dbReference type="OrthoDB" id="5753718at2"/>
<protein>
    <submittedName>
        <fullName evidence="2">YibE/F family protein</fullName>
    </submittedName>
</protein>
<feature type="transmembrane region" description="Helical" evidence="1">
    <location>
        <begin position="152"/>
        <end position="172"/>
    </location>
</feature>
<feature type="transmembrane region" description="Helical" evidence="1">
    <location>
        <begin position="178"/>
        <end position="199"/>
    </location>
</feature>
<keyword evidence="1" id="KW-0472">Membrane</keyword>
<dbReference type="EMBL" id="CM001022">
    <property type="protein sequence ID" value="EFQ24148.1"/>
    <property type="molecule type" value="Genomic_DNA"/>
</dbReference>
<keyword evidence="1" id="KW-1133">Transmembrane helix</keyword>
<dbReference type="PANTHER" id="PTHR41771">
    <property type="entry name" value="MEMBRANE PROTEIN-RELATED"/>
    <property type="match status" value="1"/>
</dbReference>
<dbReference type="RefSeq" id="WP_006301369.1">
    <property type="nucleotide sequence ID" value="NZ_CM001022.1"/>
</dbReference>
<organism evidence="2 3">
    <name type="scientific">Aminomonas paucivorans DSM 12260</name>
    <dbReference type="NCBI Taxonomy" id="584708"/>
    <lineage>
        <taxon>Bacteria</taxon>
        <taxon>Thermotogati</taxon>
        <taxon>Synergistota</taxon>
        <taxon>Synergistia</taxon>
        <taxon>Synergistales</taxon>
        <taxon>Synergistaceae</taxon>
        <taxon>Aminomonas</taxon>
    </lineage>
</organism>
<dbReference type="eggNOG" id="COG5438">
    <property type="taxonomic scope" value="Bacteria"/>
</dbReference>
<evidence type="ECO:0000256" key="1">
    <source>
        <dbReference type="SAM" id="Phobius"/>
    </source>
</evidence>
<dbReference type="Proteomes" id="UP000005096">
    <property type="component" value="Chromosome"/>
</dbReference>
<reference evidence="2 3" key="1">
    <citation type="journal article" date="2010" name="Stand. Genomic Sci.">
        <title>Non-contiguous finished genome sequence of Aminomonas paucivorans type strain (GLU-3).</title>
        <authorList>
            <person name="Pitluck S."/>
            <person name="Yasawong M."/>
            <person name="Held B."/>
            <person name="Lapidus A."/>
            <person name="Nolan M."/>
            <person name="Copeland A."/>
            <person name="Lucas S."/>
            <person name="Del Rio T.G."/>
            <person name="Tice H."/>
            <person name="Cheng J.F."/>
            <person name="Chertkov O."/>
            <person name="Goodwin L."/>
            <person name="Tapia R."/>
            <person name="Han C."/>
            <person name="Liolios K."/>
            <person name="Ivanova N."/>
            <person name="Mavromatis K."/>
            <person name="Ovchinnikova G."/>
            <person name="Pati A."/>
            <person name="Chen A."/>
            <person name="Palaniappan K."/>
            <person name="Land M."/>
            <person name="Hauser L."/>
            <person name="Chang Y.J."/>
            <person name="Jeffries C.D."/>
            <person name="Pukall R."/>
            <person name="Spring S."/>
            <person name="Rohde M."/>
            <person name="Sikorski J."/>
            <person name="Goker M."/>
            <person name="Woyke T."/>
            <person name="Bristow J."/>
            <person name="Eisen J.A."/>
            <person name="Markowitz V."/>
            <person name="Hugenholtz P."/>
            <person name="Kyrpides N.C."/>
            <person name="Klenk H.P."/>
        </authorList>
    </citation>
    <scope>NUCLEOTIDE SEQUENCE [LARGE SCALE GENOMIC DNA]</scope>
    <source>
        <strain evidence="2 3">DSM 12260</strain>
    </source>
</reference>
<keyword evidence="3" id="KW-1185">Reference proteome</keyword>
<evidence type="ECO:0000313" key="2">
    <source>
        <dbReference type="EMBL" id="EFQ24148.1"/>
    </source>
</evidence>
<dbReference type="Pfam" id="PF07907">
    <property type="entry name" value="YibE_F"/>
    <property type="match status" value="1"/>
</dbReference>
<gene>
    <name evidence="2" type="ORF">Apau_1730</name>
</gene>